<keyword evidence="8" id="KW-1185">Reference proteome</keyword>
<reference evidence="7 8" key="1">
    <citation type="submission" date="2020-08" db="EMBL/GenBank/DDBJ databases">
        <title>Plant Genome Project.</title>
        <authorList>
            <person name="Zhang R.-G."/>
        </authorList>
    </citation>
    <scope>NUCLEOTIDE SEQUENCE [LARGE SCALE GENOMIC DNA]</scope>
    <source>
        <tissue evidence="7">Rhizome</tissue>
    </source>
</reference>
<comment type="similarity">
    <text evidence="4">Belongs to the YTHDF family.</text>
</comment>
<feature type="domain" description="YTH" evidence="6">
    <location>
        <begin position="554"/>
        <end position="691"/>
    </location>
</feature>
<comment type="function">
    <text evidence="4">Specifically recognizes and binds N6-methyladenosine (m6A)-containing RNAs, and regulates mRNA stability. M6A is a modification present at internal sites of mRNAs and some non-coding RNAs and plays a role in mRNA stability and processing.</text>
</comment>
<dbReference type="GO" id="GO:0003729">
    <property type="term" value="F:mRNA binding"/>
    <property type="evidence" value="ECO:0007669"/>
    <property type="project" value="UniProtKB-UniRule"/>
</dbReference>
<dbReference type="GO" id="GO:1990247">
    <property type="term" value="F:N6-methyladenosine-containing RNA reader activity"/>
    <property type="evidence" value="ECO:0007669"/>
    <property type="project" value="UniProtKB-UniRule"/>
</dbReference>
<keyword evidence="2" id="KW-0963">Cytoplasm</keyword>
<dbReference type="GO" id="GO:0005737">
    <property type="term" value="C:cytoplasm"/>
    <property type="evidence" value="ECO:0007669"/>
    <property type="project" value="UniProtKB-SubCell"/>
</dbReference>
<comment type="caution">
    <text evidence="7">The sequence shown here is derived from an EMBL/GenBank/DDBJ whole genome shotgun (WGS) entry which is preliminary data.</text>
</comment>
<gene>
    <name evidence="7" type="ORF">ZIOFF_057492</name>
</gene>
<feature type="region of interest" description="Disordered" evidence="5">
    <location>
        <begin position="340"/>
        <end position="359"/>
    </location>
</feature>
<organism evidence="7 8">
    <name type="scientific">Zingiber officinale</name>
    <name type="common">Ginger</name>
    <name type="synonym">Amomum zingiber</name>
    <dbReference type="NCBI Taxonomy" id="94328"/>
    <lineage>
        <taxon>Eukaryota</taxon>
        <taxon>Viridiplantae</taxon>
        <taxon>Streptophyta</taxon>
        <taxon>Embryophyta</taxon>
        <taxon>Tracheophyta</taxon>
        <taxon>Spermatophyta</taxon>
        <taxon>Magnoliopsida</taxon>
        <taxon>Liliopsida</taxon>
        <taxon>Zingiberales</taxon>
        <taxon>Zingiberaceae</taxon>
        <taxon>Zingiber</taxon>
    </lineage>
</organism>
<dbReference type="InterPro" id="IPR007275">
    <property type="entry name" value="YTH_domain"/>
</dbReference>
<protein>
    <recommendedName>
        <fullName evidence="4">YTH domain-containing family protein</fullName>
    </recommendedName>
</protein>
<evidence type="ECO:0000256" key="1">
    <source>
        <dbReference type="ARBA" id="ARBA00004496"/>
    </source>
</evidence>
<dbReference type="PROSITE" id="PS50882">
    <property type="entry name" value="YTH"/>
    <property type="match status" value="1"/>
</dbReference>
<evidence type="ECO:0000256" key="5">
    <source>
        <dbReference type="SAM" id="MobiDB-lite"/>
    </source>
</evidence>
<feature type="compositionally biased region" description="Polar residues" evidence="5">
    <location>
        <begin position="308"/>
        <end position="335"/>
    </location>
</feature>
<evidence type="ECO:0000259" key="6">
    <source>
        <dbReference type="PROSITE" id="PS50882"/>
    </source>
</evidence>
<dbReference type="FunFam" id="3.10.590.10:FF:000001">
    <property type="entry name" value="YTH domain family 1, isoform CRA_a"/>
    <property type="match status" value="1"/>
</dbReference>
<accession>A0A8J5KGY4</accession>
<comment type="subcellular location">
    <subcellularLocation>
        <location evidence="1">Cytoplasm</location>
    </subcellularLocation>
</comment>
<proteinExistence type="inferred from homology"/>
<evidence type="ECO:0000313" key="8">
    <source>
        <dbReference type="Proteomes" id="UP000734854"/>
    </source>
</evidence>
<dbReference type="Proteomes" id="UP000734854">
    <property type="component" value="Unassembled WGS sequence"/>
</dbReference>
<sequence>MATVALPTPADQSADLMQKLSLDSTIKNDNASEVTKTSGVQYGVVNGREPIAPIPAYERSLTPLLQDHMDASMCYLPNGYNSSLYYGGPLCFLRSDIMFVNNSGYDGSMTEWEDYPRYVNPDGVELPPLTSGVQYGVVNGREPIAPIPAYERSLTPLLQDHMDASMCYLPNGYNSSLYYGGPLCFLRSDIMFVNNSGYDGSMTEWEDYPRYVNPDGVELPPLGVYGDMYHHGYGYAPYSPYPSPGSPAPTMGHNNQLYTPQHYQFPATYYQPLTPTSAPYTPSQNPNLKGDVSTATAIDLPPIPVDTTKANSNGTAKASANTNNGITKAKPNQQYAPSNGMGSFGKGTLPGANPSSGYQDPRFGYDGMWSPISWYDSSMFPDGPQRPTSTNNGSSMISHIGNTTSTRNQNLHHLPHLTGMHAPRSSAPGIVNKMYSNNRMYGQNANGFRGNQNFRSNIYDSSMNGRWVMSMDNKYKHRCQVNGFSGYGNENLEGLSELNKGPRAGHFRNQKGFGPNFSVAARGQSLPTNAQDSSEVPDKDQYNKLDFSVMYSDAKFFIIKSYSEDDIHKSVKYNVWSSTPHGNKKLDGAYQESKEKINECPVFLLFSVNTSGQFVGVAEMVGPVDFSKTLDYWQQDKWIGCFPVKWHIVKDVPNSILKHITLENNDNKPVTNSRDTQEVKLEQGLQLLKLFTEHVSKTSILDDFVFYETRQKVVDGKPVIFDEKDKDSANGKPVLQKPLEVVSILKKESSQNALAEFTLSEKNGMPVVAGVAPKDAKPVTEKRAVANGIANGY</sequence>
<keyword evidence="3 4" id="KW-0694">RNA-binding</keyword>
<dbReference type="InterPro" id="IPR045168">
    <property type="entry name" value="YTH_prot"/>
</dbReference>
<name>A0A8J5KGY4_ZINOF</name>
<dbReference type="Gene3D" id="3.10.590.10">
    <property type="entry name" value="ph1033 like domains"/>
    <property type="match status" value="1"/>
</dbReference>
<dbReference type="GO" id="GO:0061157">
    <property type="term" value="P:mRNA destabilization"/>
    <property type="evidence" value="ECO:0007669"/>
    <property type="project" value="TreeGrafter"/>
</dbReference>
<dbReference type="AlphaFoldDB" id="A0A8J5KGY4"/>
<evidence type="ECO:0000313" key="7">
    <source>
        <dbReference type="EMBL" id="KAG6480904.1"/>
    </source>
</evidence>
<dbReference type="CDD" id="cd21134">
    <property type="entry name" value="YTH"/>
    <property type="match status" value="1"/>
</dbReference>
<evidence type="ECO:0000256" key="2">
    <source>
        <dbReference type="ARBA" id="ARBA00022490"/>
    </source>
</evidence>
<evidence type="ECO:0000256" key="4">
    <source>
        <dbReference type="RuleBase" id="RU369095"/>
    </source>
</evidence>
<dbReference type="EMBL" id="JACMSC010000016">
    <property type="protein sequence ID" value="KAG6480904.1"/>
    <property type="molecule type" value="Genomic_DNA"/>
</dbReference>
<dbReference type="Pfam" id="PF04146">
    <property type="entry name" value="YTH"/>
    <property type="match status" value="1"/>
</dbReference>
<dbReference type="PANTHER" id="PTHR12357:SF99">
    <property type="entry name" value="YTH DOMAIN-CONTAINING PROTEIN ECT2-RELATED"/>
    <property type="match status" value="1"/>
</dbReference>
<feature type="region of interest" description="Disordered" evidence="5">
    <location>
        <begin position="306"/>
        <end position="335"/>
    </location>
</feature>
<dbReference type="PANTHER" id="PTHR12357">
    <property type="entry name" value="YTH YT521-B HOMOLOGY DOMAIN-CONTAINING"/>
    <property type="match status" value="1"/>
</dbReference>
<evidence type="ECO:0000256" key="3">
    <source>
        <dbReference type="ARBA" id="ARBA00022884"/>
    </source>
</evidence>